<dbReference type="Pfam" id="PF01121">
    <property type="entry name" value="CoaE"/>
    <property type="match status" value="1"/>
</dbReference>
<sequence length="230" mass="26203">MFLVGLTGGIASGKSTVVRCLVEDLNCPIIDADVIAREVVLPGTRGWRKIKDNFGSEILYSNGELNREKLGQIIFSDEKKRKVLNSITHPEIYKAILWKVVKYFLQGHRFVVLDLPLLFETKKILPYTTFTVVVSCNEEQQLQRLMARNSYTKEAAEIRIKAQMSLAEKCKLCTHIIDNSGTIESTEKQVKLLYQEFSMCKAFWKLRIIVAFCATSLLGLGLFLCHYLMT</sequence>
<dbReference type="NCBIfam" id="TIGR00152">
    <property type="entry name" value="dephospho-CoA kinase"/>
    <property type="match status" value="1"/>
</dbReference>
<protein>
    <recommendedName>
        <fullName evidence="4">Dephospho-CoA kinase domain-containing protein</fullName>
    </recommendedName>
</protein>
<proteinExistence type="inferred from homology"/>
<evidence type="ECO:0000313" key="6">
    <source>
        <dbReference type="EMBL" id="KAK3108496.1"/>
    </source>
</evidence>
<dbReference type="Gene3D" id="3.40.50.300">
    <property type="entry name" value="P-loop containing nucleotide triphosphate hydrolases"/>
    <property type="match status" value="1"/>
</dbReference>
<name>A0AA88YM58_PINIB</name>
<keyword evidence="2" id="KW-0547">Nucleotide-binding</keyword>
<keyword evidence="5" id="KW-1133">Transmembrane helix</keyword>
<dbReference type="FunFam" id="3.40.50.300:FF:000485">
    <property type="entry name" value="Dephospho-CoA kinase CAB5"/>
    <property type="match status" value="1"/>
</dbReference>
<organism evidence="6 7">
    <name type="scientific">Pinctada imbricata</name>
    <name type="common">Atlantic pearl-oyster</name>
    <name type="synonym">Pinctada martensii</name>
    <dbReference type="NCBI Taxonomy" id="66713"/>
    <lineage>
        <taxon>Eukaryota</taxon>
        <taxon>Metazoa</taxon>
        <taxon>Spiralia</taxon>
        <taxon>Lophotrochozoa</taxon>
        <taxon>Mollusca</taxon>
        <taxon>Bivalvia</taxon>
        <taxon>Autobranchia</taxon>
        <taxon>Pteriomorphia</taxon>
        <taxon>Pterioida</taxon>
        <taxon>Pterioidea</taxon>
        <taxon>Pteriidae</taxon>
        <taxon>Pinctada</taxon>
    </lineage>
</organism>
<accession>A0AA88YM58</accession>
<keyword evidence="5" id="KW-0812">Transmembrane</keyword>
<evidence type="ECO:0000256" key="5">
    <source>
        <dbReference type="SAM" id="Phobius"/>
    </source>
</evidence>
<dbReference type="HAMAP" id="MF_00376">
    <property type="entry name" value="Dephospho_CoA_kinase"/>
    <property type="match status" value="1"/>
</dbReference>
<dbReference type="InterPro" id="IPR027417">
    <property type="entry name" value="P-loop_NTPase"/>
</dbReference>
<dbReference type="GO" id="GO:0015937">
    <property type="term" value="P:coenzyme A biosynthetic process"/>
    <property type="evidence" value="ECO:0007669"/>
    <property type="project" value="InterPro"/>
</dbReference>
<dbReference type="GO" id="GO:0005524">
    <property type="term" value="F:ATP binding"/>
    <property type="evidence" value="ECO:0007669"/>
    <property type="project" value="UniProtKB-KW"/>
</dbReference>
<reference evidence="6" key="1">
    <citation type="submission" date="2019-08" db="EMBL/GenBank/DDBJ databases">
        <title>The improved chromosome-level genome for the pearl oyster Pinctada fucata martensii using PacBio sequencing and Hi-C.</title>
        <authorList>
            <person name="Zheng Z."/>
        </authorList>
    </citation>
    <scope>NUCLEOTIDE SEQUENCE</scope>
    <source>
        <strain evidence="6">ZZ-2019</strain>
        <tissue evidence="6">Adductor muscle</tissue>
    </source>
</reference>
<evidence type="ECO:0000256" key="2">
    <source>
        <dbReference type="ARBA" id="ARBA00022741"/>
    </source>
</evidence>
<evidence type="ECO:0000256" key="1">
    <source>
        <dbReference type="ARBA" id="ARBA00009018"/>
    </source>
</evidence>
<dbReference type="PANTHER" id="PTHR10695">
    <property type="entry name" value="DEPHOSPHO-COA KINASE-RELATED"/>
    <property type="match status" value="1"/>
</dbReference>
<dbReference type="GO" id="GO:0005737">
    <property type="term" value="C:cytoplasm"/>
    <property type="evidence" value="ECO:0007669"/>
    <property type="project" value="UniProtKB-ARBA"/>
</dbReference>
<comment type="similarity">
    <text evidence="1">Belongs to the CoaE family.</text>
</comment>
<keyword evidence="3" id="KW-0067">ATP-binding</keyword>
<keyword evidence="7" id="KW-1185">Reference proteome</keyword>
<dbReference type="GO" id="GO:0004140">
    <property type="term" value="F:dephospho-CoA kinase activity"/>
    <property type="evidence" value="ECO:0007669"/>
    <property type="project" value="InterPro"/>
</dbReference>
<dbReference type="SUPFAM" id="SSF52540">
    <property type="entry name" value="P-loop containing nucleoside triphosphate hydrolases"/>
    <property type="match status" value="1"/>
</dbReference>
<dbReference type="CDD" id="cd02022">
    <property type="entry name" value="DPCK"/>
    <property type="match status" value="1"/>
</dbReference>
<comment type="caution">
    <text evidence="6">The sequence shown here is derived from an EMBL/GenBank/DDBJ whole genome shotgun (WGS) entry which is preliminary data.</text>
</comment>
<dbReference type="AlphaFoldDB" id="A0AA88YM58"/>
<dbReference type="InterPro" id="IPR001977">
    <property type="entry name" value="Depp_CoAkinase"/>
</dbReference>
<dbReference type="PANTHER" id="PTHR10695:SF46">
    <property type="entry name" value="BIFUNCTIONAL COENZYME A SYNTHASE-RELATED"/>
    <property type="match status" value="1"/>
</dbReference>
<feature type="transmembrane region" description="Helical" evidence="5">
    <location>
        <begin position="208"/>
        <end position="229"/>
    </location>
</feature>
<evidence type="ECO:0000313" key="7">
    <source>
        <dbReference type="Proteomes" id="UP001186944"/>
    </source>
</evidence>
<dbReference type="EMBL" id="VSWD01000001">
    <property type="protein sequence ID" value="KAK3108496.1"/>
    <property type="molecule type" value="Genomic_DNA"/>
</dbReference>
<evidence type="ECO:0000256" key="4">
    <source>
        <dbReference type="ARBA" id="ARBA00044157"/>
    </source>
</evidence>
<evidence type="ECO:0000256" key="3">
    <source>
        <dbReference type="ARBA" id="ARBA00022840"/>
    </source>
</evidence>
<dbReference type="PROSITE" id="PS51219">
    <property type="entry name" value="DPCK"/>
    <property type="match status" value="1"/>
</dbReference>
<gene>
    <name evidence="6" type="ORF">FSP39_009256</name>
</gene>
<dbReference type="Proteomes" id="UP001186944">
    <property type="component" value="Unassembled WGS sequence"/>
</dbReference>
<keyword evidence="5" id="KW-0472">Membrane</keyword>